<dbReference type="Pfam" id="PF12080">
    <property type="entry name" value="GldM_4th"/>
    <property type="match status" value="1"/>
</dbReference>
<name>A0A931FNS9_9BACT</name>
<dbReference type="AlphaFoldDB" id="A0A931FNS9"/>
<organism evidence="2 3">
    <name type="scientific">Hymenobacter properus</name>
    <dbReference type="NCBI Taxonomy" id="2791026"/>
    <lineage>
        <taxon>Bacteria</taxon>
        <taxon>Pseudomonadati</taxon>
        <taxon>Bacteroidota</taxon>
        <taxon>Cytophagia</taxon>
        <taxon>Cytophagales</taxon>
        <taxon>Hymenobacteraceae</taxon>
        <taxon>Hymenobacter</taxon>
    </lineage>
</organism>
<accession>A0A931FNS9</accession>
<protein>
    <recommendedName>
        <fullName evidence="1">Gliding motility-associated protein GldM C-terminal domain-containing protein</fullName>
    </recommendedName>
</protein>
<keyword evidence="3" id="KW-1185">Reference proteome</keyword>
<proteinExistence type="predicted"/>
<sequence length="353" mass="39225">MTEVLYPSGAARKRISADFQPASPQEPLAQGSGPESRAAFWRLFITHYGRAGSVFALLLSGPFHYSMRARFLLPALWLLSLLLLAAHVQAQNCPLRGPWRVIYQPRIMHTRNWDNATDTVITLNNDVELIPARWNASPDSIQLFARCENQLIAPAAPRSGQSAIRFVSTGATSRLDASKRRFIIVPFAPEVTLWAYKGRALLFKHEFKVVSPPAPTISCTLNNGNDVCSCYGTAPLHTYTKPNEQYSLTVRAVPDPYLETMMFDDAQYRLKGYSVTLMRNGTPLEPAQVCNTPTINLSLFQSIVAPGDQLLVEVHQAQRKNFKGQIEDLALEGTKIISIPVPVSYEAPEGQGW</sequence>
<evidence type="ECO:0000313" key="3">
    <source>
        <dbReference type="Proteomes" id="UP000645610"/>
    </source>
</evidence>
<dbReference type="InterPro" id="IPR022719">
    <property type="entry name" value="Motility-assoc_prot_GldM_C"/>
</dbReference>
<dbReference type="EMBL" id="JADQDP010000003">
    <property type="protein sequence ID" value="MBF9142949.1"/>
    <property type="molecule type" value="Genomic_DNA"/>
</dbReference>
<reference evidence="2 3" key="1">
    <citation type="submission" date="2020-11" db="EMBL/GenBank/DDBJ databases">
        <authorList>
            <person name="Kim M.K."/>
        </authorList>
    </citation>
    <scope>NUCLEOTIDE SEQUENCE [LARGE SCALE GENOMIC DNA]</scope>
    <source>
        <strain evidence="2 3">BT439</strain>
    </source>
</reference>
<dbReference type="Proteomes" id="UP000645610">
    <property type="component" value="Unassembled WGS sequence"/>
</dbReference>
<comment type="caution">
    <text evidence="2">The sequence shown here is derived from an EMBL/GenBank/DDBJ whole genome shotgun (WGS) entry which is preliminary data.</text>
</comment>
<evidence type="ECO:0000313" key="2">
    <source>
        <dbReference type="EMBL" id="MBF9142949.1"/>
    </source>
</evidence>
<gene>
    <name evidence="2" type="ORF">I2I01_14980</name>
</gene>
<feature type="domain" description="Gliding motility-associated protein GldM C-terminal" evidence="1">
    <location>
        <begin position="213"/>
        <end position="341"/>
    </location>
</feature>
<evidence type="ECO:0000259" key="1">
    <source>
        <dbReference type="Pfam" id="PF12080"/>
    </source>
</evidence>
<dbReference type="RefSeq" id="WP_196287283.1">
    <property type="nucleotide sequence ID" value="NZ_JADQDP010000003.1"/>
</dbReference>